<comment type="caution">
    <text evidence="2">The sequence shown here is derived from an EMBL/GenBank/DDBJ whole genome shotgun (WGS) entry which is preliminary data.</text>
</comment>
<dbReference type="Proteomes" id="UP001286456">
    <property type="component" value="Unassembled WGS sequence"/>
</dbReference>
<dbReference type="EMBL" id="JAUEPO010000004">
    <property type="protein sequence ID" value="KAK3323918.1"/>
    <property type="molecule type" value="Genomic_DNA"/>
</dbReference>
<sequence length="184" mass="20237">MRAAAITTTTAAAVRLGLTRETSRAPMMLDSRSPRLASPRLAPPKPQPNQLVGTFYVWVDWLHHEPFPIRHRQPTSCSYGYSLEAHRCPVSIQRASLPSTRDERQRQSTDCRCAAKTIRAESRLPSPCLDALHRSHLTVPKSPCNACVARRAKPGSGMARRARATMGRLDDGGCNASKTGRQAP</sequence>
<dbReference type="AlphaFoldDB" id="A0AAE0IFD4"/>
<organism evidence="2 3">
    <name type="scientific">Cercophora scortea</name>
    <dbReference type="NCBI Taxonomy" id="314031"/>
    <lineage>
        <taxon>Eukaryota</taxon>
        <taxon>Fungi</taxon>
        <taxon>Dikarya</taxon>
        <taxon>Ascomycota</taxon>
        <taxon>Pezizomycotina</taxon>
        <taxon>Sordariomycetes</taxon>
        <taxon>Sordariomycetidae</taxon>
        <taxon>Sordariales</taxon>
        <taxon>Lasiosphaeriaceae</taxon>
        <taxon>Cercophora</taxon>
    </lineage>
</organism>
<name>A0AAE0IFD4_9PEZI</name>
<reference evidence="2" key="2">
    <citation type="submission" date="2023-06" db="EMBL/GenBank/DDBJ databases">
        <authorList>
            <consortium name="Lawrence Berkeley National Laboratory"/>
            <person name="Haridas S."/>
            <person name="Hensen N."/>
            <person name="Bonometti L."/>
            <person name="Westerberg I."/>
            <person name="Brannstrom I.O."/>
            <person name="Guillou S."/>
            <person name="Cros-Aarteil S."/>
            <person name="Calhoun S."/>
            <person name="Kuo A."/>
            <person name="Mondo S."/>
            <person name="Pangilinan J."/>
            <person name="Riley R."/>
            <person name="Labutti K."/>
            <person name="Andreopoulos B."/>
            <person name="Lipzen A."/>
            <person name="Chen C."/>
            <person name="Yanf M."/>
            <person name="Daum C."/>
            <person name="Ng V."/>
            <person name="Clum A."/>
            <person name="Steindorff A."/>
            <person name="Ohm R."/>
            <person name="Martin F."/>
            <person name="Silar P."/>
            <person name="Natvig D."/>
            <person name="Lalanne C."/>
            <person name="Gautier V."/>
            <person name="Ament-Velasquez S.L."/>
            <person name="Kruys A."/>
            <person name="Hutchinson M.I."/>
            <person name="Powell A.J."/>
            <person name="Barry K."/>
            <person name="Miller A.N."/>
            <person name="Grigoriev I.V."/>
            <person name="Debuchy R."/>
            <person name="Gladieux P."/>
            <person name="Thoren M.H."/>
            <person name="Johannesson H."/>
        </authorList>
    </citation>
    <scope>NUCLEOTIDE SEQUENCE</scope>
    <source>
        <strain evidence="2">SMH4131-1</strain>
    </source>
</reference>
<keyword evidence="3" id="KW-1185">Reference proteome</keyword>
<evidence type="ECO:0000256" key="1">
    <source>
        <dbReference type="SAM" id="MobiDB-lite"/>
    </source>
</evidence>
<reference evidence="2" key="1">
    <citation type="journal article" date="2023" name="Mol. Phylogenet. Evol.">
        <title>Genome-scale phylogeny and comparative genomics of the fungal order Sordariales.</title>
        <authorList>
            <person name="Hensen N."/>
            <person name="Bonometti L."/>
            <person name="Westerberg I."/>
            <person name="Brannstrom I.O."/>
            <person name="Guillou S."/>
            <person name="Cros-Aarteil S."/>
            <person name="Calhoun S."/>
            <person name="Haridas S."/>
            <person name="Kuo A."/>
            <person name="Mondo S."/>
            <person name="Pangilinan J."/>
            <person name="Riley R."/>
            <person name="LaButti K."/>
            <person name="Andreopoulos B."/>
            <person name="Lipzen A."/>
            <person name="Chen C."/>
            <person name="Yan M."/>
            <person name="Daum C."/>
            <person name="Ng V."/>
            <person name="Clum A."/>
            <person name="Steindorff A."/>
            <person name="Ohm R.A."/>
            <person name="Martin F."/>
            <person name="Silar P."/>
            <person name="Natvig D.O."/>
            <person name="Lalanne C."/>
            <person name="Gautier V."/>
            <person name="Ament-Velasquez S.L."/>
            <person name="Kruys A."/>
            <person name="Hutchinson M.I."/>
            <person name="Powell A.J."/>
            <person name="Barry K."/>
            <person name="Miller A.N."/>
            <person name="Grigoriev I.V."/>
            <person name="Debuchy R."/>
            <person name="Gladieux P."/>
            <person name="Hiltunen Thoren M."/>
            <person name="Johannesson H."/>
        </authorList>
    </citation>
    <scope>NUCLEOTIDE SEQUENCE</scope>
    <source>
        <strain evidence="2">SMH4131-1</strain>
    </source>
</reference>
<accession>A0AAE0IFD4</accession>
<evidence type="ECO:0000313" key="2">
    <source>
        <dbReference type="EMBL" id="KAK3323918.1"/>
    </source>
</evidence>
<protein>
    <submittedName>
        <fullName evidence="2">Uncharacterized protein</fullName>
    </submittedName>
</protein>
<feature type="region of interest" description="Disordered" evidence="1">
    <location>
        <begin position="23"/>
        <end position="46"/>
    </location>
</feature>
<proteinExistence type="predicted"/>
<gene>
    <name evidence="2" type="ORF">B0T19DRAFT_216969</name>
</gene>
<feature type="region of interest" description="Disordered" evidence="1">
    <location>
        <begin position="155"/>
        <end position="184"/>
    </location>
</feature>
<evidence type="ECO:0000313" key="3">
    <source>
        <dbReference type="Proteomes" id="UP001286456"/>
    </source>
</evidence>